<gene>
    <name evidence="8" type="ORF">LOTGIDRAFT_233624</name>
</gene>
<dbReference type="Gene3D" id="2.60.40.10">
    <property type="entry name" value="Immunoglobulins"/>
    <property type="match status" value="2"/>
</dbReference>
<dbReference type="KEGG" id="lgi:LOTGIDRAFT_233624"/>
<dbReference type="SUPFAM" id="SSF48726">
    <property type="entry name" value="Immunoglobulin"/>
    <property type="match status" value="1"/>
</dbReference>
<dbReference type="OrthoDB" id="6143670at2759"/>
<dbReference type="InterPro" id="IPR036179">
    <property type="entry name" value="Ig-like_dom_sf"/>
</dbReference>
<keyword evidence="6" id="KW-0812">Transmembrane</keyword>
<dbReference type="SMART" id="SM00409">
    <property type="entry name" value="IG"/>
    <property type="match status" value="2"/>
</dbReference>
<keyword evidence="9" id="KW-1185">Reference proteome</keyword>
<dbReference type="GO" id="GO:0098609">
    <property type="term" value="P:cell-cell adhesion"/>
    <property type="evidence" value="ECO:0007669"/>
    <property type="project" value="TreeGrafter"/>
</dbReference>
<evidence type="ECO:0000256" key="3">
    <source>
        <dbReference type="ARBA" id="ARBA00023157"/>
    </source>
</evidence>
<evidence type="ECO:0000256" key="5">
    <source>
        <dbReference type="ARBA" id="ARBA00023319"/>
    </source>
</evidence>
<dbReference type="GO" id="GO:0005911">
    <property type="term" value="C:cell-cell junction"/>
    <property type="evidence" value="ECO:0007669"/>
    <property type="project" value="TreeGrafter"/>
</dbReference>
<comment type="subcellular location">
    <subcellularLocation>
        <location evidence="1">Membrane</location>
        <topology evidence="1">Single-pass type I membrane protein</topology>
    </subcellularLocation>
</comment>
<reference evidence="8 9" key="1">
    <citation type="journal article" date="2013" name="Nature">
        <title>Insights into bilaterian evolution from three spiralian genomes.</title>
        <authorList>
            <person name="Simakov O."/>
            <person name="Marletaz F."/>
            <person name="Cho S.J."/>
            <person name="Edsinger-Gonzales E."/>
            <person name="Havlak P."/>
            <person name="Hellsten U."/>
            <person name="Kuo D.H."/>
            <person name="Larsson T."/>
            <person name="Lv J."/>
            <person name="Arendt D."/>
            <person name="Savage R."/>
            <person name="Osoegawa K."/>
            <person name="de Jong P."/>
            <person name="Grimwood J."/>
            <person name="Chapman J.A."/>
            <person name="Shapiro H."/>
            <person name="Aerts A."/>
            <person name="Otillar R.P."/>
            <person name="Terry A.Y."/>
            <person name="Boore J.L."/>
            <person name="Grigoriev I.V."/>
            <person name="Lindberg D.R."/>
            <person name="Seaver E.C."/>
            <person name="Weisblat D.A."/>
            <person name="Putnam N.H."/>
            <person name="Rokhsar D.S."/>
        </authorList>
    </citation>
    <scope>NUCLEOTIDE SEQUENCE [LARGE SCALE GENOMIC DNA]</scope>
</reference>
<dbReference type="Proteomes" id="UP000030746">
    <property type="component" value="Unassembled WGS sequence"/>
</dbReference>
<dbReference type="GeneID" id="20249320"/>
<dbReference type="CTD" id="20249320"/>
<feature type="domain" description="Ig-like" evidence="7">
    <location>
        <begin position="227"/>
        <end position="308"/>
    </location>
</feature>
<keyword evidence="4" id="KW-0325">Glycoprotein</keyword>
<dbReference type="GO" id="GO:0050839">
    <property type="term" value="F:cell adhesion molecule binding"/>
    <property type="evidence" value="ECO:0007669"/>
    <property type="project" value="TreeGrafter"/>
</dbReference>
<keyword evidence="5" id="KW-0393">Immunoglobulin domain</keyword>
<protein>
    <recommendedName>
        <fullName evidence="7">Ig-like domain-containing protein</fullName>
    </recommendedName>
</protein>
<dbReference type="InterPro" id="IPR003599">
    <property type="entry name" value="Ig_sub"/>
</dbReference>
<evidence type="ECO:0000256" key="2">
    <source>
        <dbReference type="ARBA" id="ARBA00023136"/>
    </source>
</evidence>
<dbReference type="InterPro" id="IPR007110">
    <property type="entry name" value="Ig-like_dom"/>
</dbReference>
<evidence type="ECO:0000256" key="1">
    <source>
        <dbReference type="ARBA" id="ARBA00004479"/>
    </source>
</evidence>
<keyword evidence="6" id="KW-1133">Transmembrane helix</keyword>
<evidence type="ECO:0000313" key="9">
    <source>
        <dbReference type="Proteomes" id="UP000030746"/>
    </source>
</evidence>
<dbReference type="PANTHER" id="PTHR11640:SF31">
    <property type="entry name" value="IRREGULAR CHIASM C-ROUGHEST PROTEIN-RELATED"/>
    <property type="match status" value="1"/>
</dbReference>
<evidence type="ECO:0000259" key="7">
    <source>
        <dbReference type="PROSITE" id="PS50835"/>
    </source>
</evidence>
<dbReference type="AlphaFoldDB" id="V4A6H7"/>
<name>V4A6H7_LOTGI</name>
<keyword evidence="2 6" id="KW-0472">Membrane</keyword>
<dbReference type="EMBL" id="KB202367">
    <property type="protein sequence ID" value="ESO90625.1"/>
    <property type="molecule type" value="Genomic_DNA"/>
</dbReference>
<evidence type="ECO:0000256" key="4">
    <source>
        <dbReference type="ARBA" id="ARBA00023180"/>
    </source>
</evidence>
<sequence>MADTINILVYCVFLYLTNTLIPYHGIRLSGIPTVNYGLRQRFKCSQGGLRGISDATFYRNGTKFAVVKRNPWCNLKLINEGEGDFGKRCSWTTRTLFIKKVDDSYNNTVWKCESRGDTSNEFTLKVKDLNPCYFNASISGNVSNVVEGGDLRLTCHAIADGDDDDAGNKDLNYSWTIYYNNGSDMKPRVQTLDKIASRGDTGMYSCQIRKKDCMSEAQIDINVQYRPTVSIHSESNSTINLTCVGDGYPDNFTFYGWHHFVNGQQVRVLKGNKTRGSSVLILDGVTALDNGKYVCLLSNGIPQDGKLNSSAEHAVKLPVTPMAIENTIQEIEMNTGDNVNMTSEFLTEDVQSVTLIEPGDTQDKLSVMDVVQVEYREIEWYGTTVNASVSVVQYSIQNVTNEGQYYFNVCNLHELCDVSLGYKILFTVKEPFPGIIDTEEQKKSLPIIIGSVAALIVLIVIVIIAICVVVVHRRSSTKSMDTIDDLVHRCSNPTYDDRDVEIIPNELYHSSDQNDSNLQMTIIPKFDLYHASDPQDNEMEIIPNDLYVPSEPTQDSHDKNMEIIPNELYVSADADNQGGNQDTNGLRDGTSDEMYVGGETMQRNEEIQKQFKSNNEDHEQVYMNDPMTH</sequence>
<dbReference type="InterPro" id="IPR013783">
    <property type="entry name" value="Ig-like_fold"/>
</dbReference>
<dbReference type="HOGENOM" id="CLU_434969_0_0_1"/>
<feature type="domain" description="Ig-like" evidence="7">
    <location>
        <begin position="131"/>
        <end position="222"/>
    </location>
</feature>
<dbReference type="PROSITE" id="PS50835">
    <property type="entry name" value="IG_LIKE"/>
    <property type="match status" value="2"/>
</dbReference>
<accession>V4A6H7</accession>
<organism evidence="8 9">
    <name type="scientific">Lottia gigantea</name>
    <name type="common">Giant owl limpet</name>
    <dbReference type="NCBI Taxonomy" id="225164"/>
    <lineage>
        <taxon>Eukaryota</taxon>
        <taxon>Metazoa</taxon>
        <taxon>Spiralia</taxon>
        <taxon>Lophotrochozoa</taxon>
        <taxon>Mollusca</taxon>
        <taxon>Gastropoda</taxon>
        <taxon>Patellogastropoda</taxon>
        <taxon>Lottioidea</taxon>
        <taxon>Lottiidae</taxon>
        <taxon>Lottia</taxon>
    </lineage>
</organism>
<feature type="transmembrane region" description="Helical" evidence="6">
    <location>
        <begin position="447"/>
        <end position="471"/>
    </location>
</feature>
<proteinExistence type="predicted"/>
<dbReference type="RefSeq" id="XP_009058624.1">
    <property type="nucleotide sequence ID" value="XM_009060376.1"/>
</dbReference>
<dbReference type="GO" id="GO:0005886">
    <property type="term" value="C:plasma membrane"/>
    <property type="evidence" value="ECO:0007669"/>
    <property type="project" value="TreeGrafter"/>
</dbReference>
<evidence type="ECO:0000256" key="6">
    <source>
        <dbReference type="SAM" id="Phobius"/>
    </source>
</evidence>
<dbReference type="PANTHER" id="PTHR11640">
    <property type="entry name" value="NEPHRIN"/>
    <property type="match status" value="1"/>
</dbReference>
<evidence type="ECO:0000313" key="8">
    <source>
        <dbReference type="EMBL" id="ESO90625.1"/>
    </source>
</evidence>
<dbReference type="InterPro" id="IPR051275">
    <property type="entry name" value="Cell_adhesion_signaling"/>
</dbReference>
<keyword evidence="3" id="KW-1015">Disulfide bond</keyword>